<name>A0A8B6D4B8_MYTGA</name>
<comment type="caution">
    <text evidence="1">The sequence shown here is derived from an EMBL/GenBank/DDBJ whole genome shotgun (WGS) entry which is preliminary data.</text>
</comment>
<keyword evidence="2" id="KW-1185">Reference proteome</keyword>
<evidence type="ECO:0008006" key="3">
    <source>
        <dbReference type="Google" id="ProtNLM"/>
    </source>
</evidence>
<evidence type="ECO:0000313" key="2">
    <source>
        <dbReference type="Proteomes" id="UP000596742"/>
    </source>
</evidence>
<dbReference type="AlphaFoldDB" id="A0A8B6D4B8"/>
<gene>
    <name evidence="1" type="ORF">MGAL_10B057315</name>
</gene>
<dbReference type="OrthoDB" id="10250354at2759"/>
<sequence length="71" mass="8091">MYTALGLTTTASIDDVENSYARQVNIVNHFINLGASNADIALTVLEKAYETLKYPKTRYDYDYVLKNYFVS</sequence>
<dbReference type="EMBL" id="UYJE01002783">
    <property type="protein sequence ID" value="VDI13537.1"/>
    <property type="molecule type" value="Genomic_DNA"/>
</dbReference>
<dbReference type="InterPro" id="IPR036869">
    <property type="entry name" value="J_dom_sf"/>
</dbReference>
<feature type="non-terminal residue" evidence="1">
    <location>
        <position position="1"/>
    </location>
</feature>
<evidence type="ECO:0000313" key="1">
    <source>
        <dbReference type="EMBL" id="VDI13537.1"/>
    </source>
</evidence>
<dbReference type="Proteomes" id="UP000596742">
    <property type="component" value="Unassembled WGS sequence"/>
</dbReference>
<accession>A0A8B6D4B8</accession>
<dbReference type="SUPFAM" id="SSF46565">
    <property type="entry name" value="Chaperone J-domain"/>
    <property type="match status" value="1"/>
</dbReference>
<dbReference type="Gene3D" id="1.10.287.110">
    <property type="entry name" value="DnaJ domain"/>
    <property type="match status" value="1"/>
</dbReference>
<reference evidence="1" key="1">
    <citation type="submission" date="2018-11" db="EMBL/GenBank/DDBJ databases">
        <authorList>
            <person name="Alioto T."/>
            <person name="Alioto T."/>
        </authorList>
    </citation>
    <scope>NUCLEOTIDE SEQUENCE</scope>
</reference>
<proteinExistence type="predicted"/>
<protein>
    <recommendedName>
        <fullName evidence="3">J domain-containing protein</fullName>
    </recommendedName>
</protein>
<organism evidence="1 2">
    <name type="scientific">Mytilus galloprovincialis</name>
    <name type="common">Mediterranean mussel</name>
    <dbReference type="NCBI Taxonomy" id="29158"/>
    <lineage>
        <taxon>Eukaryota</taxon>
        <taxon>Metazoa</taxon>
        <taxon>Spiralia</taxon>
        <taxon>Lophotrochozoa</taxon>
        <taxon>Mollusca</taxon>
        <taxon>Bivalvia</taxon>
        <taxon>Autobranchia</taxon>
        <taxon>Pteriomorphia</taxon>
        <taxon>Mytilida</taxon>
        <taxon>Mytiloidea</taxon>
        <taxon>Mytilidae</taxon>
        <taxon>Mytilinae</taxon>
        <taxon>Mytilus</taxon>
    </lineage>
</organism>